<comment type="catalytic activity">
    <reaction evidence="8">
        <text>CMP + ATP = CDP + ADP</text>
        <dbReference type="Rhea" id="RHEA:11600"/>
        <dbReference type="ChEBI" id="CHEBI:30616"/>
        <dbReference type="ChEBI" id="CHEBI:58069"/>
        <dbReference type="ChEBI" id="CHEBI:60377"/>
        <dbReference type="ChEBI" id="CHEBI:456216"/>
        <dbReference type="EC" id="2.7.4.25"/>
    </reaction>
</comment>
<protein>
    <recommendedName>
        <fullName evidence="2">(d)CMP kinase</fullName>
        <ecNumber evidence="2">2.7.4.25</ecNumber>
    </recommendedName>
</protein>
<evidence type="ECO:0000256" key="7">
    <source>
        <dbReference type="ARBA" id="ARBA00047615"/>
    </source>
</evidence>
<dbReference type="PANTHER" id="PTHR21299:SF2">
    <property type="entry name" value="CYTIDYLATE KINASE"/>
    <property type="match status" value="1"/>
</dbReference>
<dbReference type="GO" id="GO:0005524">
    <property type="term" value="F:ATP binding"/>
    <property type="evidence" value="ECO:0007669"/>
    <property type="project" value="UniProtKB-KW"/>
</dbReference>
<dbReference type="NCBIfam" id="TIGR00017">
    <property type="entry name" value="cmk"/>
    <property type="match status" value="1"/>
</dbReference>
<evidence type="ECO:0000256" key="8">
    <source>
        <dbReference type="ARBA" id="ARBA00048478"/>
    </source>
</evidence>
<dbReference type="GO" id="GO:0005829">
    <property type="term" value="C:cytosol"/>
    <property type="evidence" value="ECO:0007669"/>
    <property type="project" value="TreeGrafter"/>
</dbReference>
<comment type="catalytic activity">
    <reaction evidence="7">
        <text>dCMP + ATP = dCDP + ADP</text>
        <dbReference type="Rhea" id="RHEA:25094"/>
        <dbReference type="ChEBI" id="CHEBI:30616"/>
        <dbReference type="ChEBI" id="CHEBI:57566"/>
        <dbReference type="ChEBI" id="CHEBI:58593"/>
        <dbReference type="ChEBI" id="CHEBI:456216"/>
        <dbReference type="EC" id="2.7.4.25"/>
    </reaction>
</comment>
<reference evidence="10" key="1">
    <citation type="submission" date="2018-06" db="EMBL/GenBank/DDBJ databases">
        <authorList>
            <person name="Zhirakovskaya E."/>
        </authorList>
    </citation>
    <scope>NUCLEOTIDE SEQUENCE</scope>
</reference>
<keyword evidence="6" id="KW-0067">ATP-binding</keyword>
<dbReference type="PANTHER" id="PTHR21299">
    <property type="entry name" value="CYTIDYLATE KINASE/PANTOATE-BETA-ALANINE LIGASE"/>
    <property type="match status" value="1"/>
</dbReference>
<evidence type="ECO:0000256" key="2">
    <source>
        <dbReference type="ARBA" id="ARBA00012906"/>
    </source>
</evidence>
<feature type="domain" description="Cytidylate kinase" evidence="9">
    <location>
        <begin position="6"/>
        <end position="218"/>
    </location>
</feature>
<dbReference type="GO" id="GO:0015949">
    <property type="term" value="P:nucleobase-containing small molecule interconversion"/>
    <property type="evidence" value="ECO:0007669"/>
    <property type="project" value="TreeGrafter"/>
</dbReference>
<organism evidence="10">
    <name type="scientific">hydrothermal vent metagenome</name>
    <dbReference type="NCBI Taxonomy" id="652676"/>
    <lineage>
        <taxon>unclassified sequences</taxon>
        <taxon>metagenomes</taxon>
        <taxon>ecological metagenomes</taxon>
    </lineage>
</organism>
<dbReference type="GO" id="GO:0036430">
    <property type="term" value="F:CMP kinase activity"/>
    <property type="evidence" value="ECO:0007669"/>
    <property type="project" value="RHEA"/>
</dbReference>
<keyword evidence="4" id="KW-0547">Nucleotide-binding</keyword>
<dbReference type="HAMAP" id="MF_00238">
    <property type="entry name" value="Cytidyl_kinase_type1"/>
    <property type="match status" value="1"/>
</dbReference>
<evidence type="ECO:0000256" key="4">
    <source>
        <dbReference type="ARBA" id="ARBA00022741"/>
    </source>
</evidence>
<dbReference type="InterPro" id="IPR003136">
    <property type="entry name" value="Cytidylate_kin"/>
</dbReference>
<comment type="similarity">
    <text evidence="1">Belongs to the cytidylate kinase family. Type 1 subfamily.</text>
</comment>
<dbReference type="Gene3D" id="3.40.50.300">
    <property type="entry name" value="P-loop containing nucleotide triphosphate hydrolases"/>
    <property type="match status" value="1"/>
</dbReference>
<dbReference type="CDD" id="cd02020">
    <property type="entry name" value="CMPK"/>
    <property type="match status" value="1"/>
</dbReference>
<evidence type="ECO:0000313" key="10">
    <source>
        <dbReference type="EMBL" id="VAW93624.1"/>
    </source>
</evidence>
<dbReference type="GO" id="GO:0036431">
    <property type="term" value="F:dCMP kinase activity"/>
    <property type="evidence" value="ECO:0007669"/>
    <property type="project" value="InterPro"/>
</dbReference>
<keyword evidence="3 10" id="KW-0808">Transferase</keyword>
<dbReference type="AlphaFoldDB" id="A0A3B1AIB4"/>
<proteinExistence type="inferred from homology"/>
<keyword evidence="5 10" id="KW-0418">Kinase</keyword>
<accession>A0A3B1AIB4</accession>
<evidence type="ECO:0000256" key="3">
    <source>
        <dbReference type="ARBA" id="ARBA00022679"/>
    </source>
</evidence>
<gene>
    <name evidence="10" type="ORF">MNBD_GAMMA22-803</name>
</gene>
<dbReference type="SUPFAM" id="SSF52540">
    <property type="entry name" value="P-loop containing nucleoside triphosphate hydrolases"/>
    <property type="match status" value="1"/>
</dbReference>
<evidence type="ECO:0000256" key="1">
    <source>
        <dbReference type="ARBA" id="ARBA00009427"/>
    </source>
</evidence>
<evidence type="ECO:0000259" key="9">
    <source>
        <dbReference type="Pfam" id="PF02224"/>
    </source>
</evidence>
<evidence type="ECO:0000256" key="5">
    <source>
        <dbReference type="ARBA" id="ARBA00022777"/>
    </source>
</evidence>
<sequence length="228" mass="25008">MSNIIITIDGPSGAGKGTVCVKLAKCLNWPLLDSGAIYRVLAWGALKHNIDYSDIDSLCDYATTIDISFPLEDDSDLVDVILEGHNISNDIRTEKCGNLASKVAVIPQVRDVLLQRQRDFAKSPGLVADGRDLGTVVFPQAQLKIYLLASAQVRAERRYKQLKDKGNNVNLASLLDGISERDKRDSERAVSPLKPADDAIIIDTSSLDVEQVLQEVKQLCCDKLQLLC</sequence>
<name>A0A3B1AIB4_9ZZZZ</name>
<dbReference type="InterPro" id="IPR027417">
    <property type="entry name" value="P-loop_NTPase"/>
</dbReference>
<dbReference type="InterPro" id="IPR011994">
    <property type="entry name" value="Cytidylate_kinase_dom"/>
</dbReference>
<evidence type="ECO:0000256" key="6">
    <source>
        <dbReference type="ARBA" id="ARBA00022840"/>
    </source>
</evidence>
<dbReference type="EC" id="2.7.4.25" evidence="2"/>
<dbReference type="EMBL" id="UOFS01000013">
    <property type="protein sequence ID" value="VAW93624.1"/>
    <property type="molecule type" value="Genomic_DNA"/>
</dbReference>
<dbReference type="Pfam" id="PF02224">
    <property type="entry name" value="Cytidylate_kin"/>
    <property type="match status" value="1"/>
</dbReference>